<organism evidence="1">
    <name type="scientific">Salmonella enterica subsp. enterica serovar Chester</name>
    <dbReference type="NCBI Taxonomy" id="149386"/>
    <lineage>
        <taxon>Bacteria</taxon>
        <taxon>Pseudomonadati</taxon>
        <taxon>Pseudomonadota</taxon>
        <taxon>Gammaproteobacteria</taxon>
        <taxon>Enterobacterales</taxon>
        <taxon>Enterobacteriaceae</taxon>
        <taxon>Salmonella</taxon>
    </lineage>
</organism>
<name>A0A635R851_SALET</name>
<evidence type="ECO:0000313" key="1">
    <source>
        <dbReference type="EMBL" id="EDH8302965.1"/>
    </source>
</evidence>
<gene>
    <name evidence="1" type="ORF">CB695_15950</name>
</gene>
<proteinExistence type="predicted"/>
<dbReference type="AlphaFoldDB" id="A0A635R851"/>
<sequence length="257" mass="28977">MRIVDIHDYRNDHLAIGVEGKMVSLTRVRKGLMEKEIIRESEDPTFIILSNTNQLQGIFSGRADGKIFYMSAIVVFAKKNINFAQLKRLLNVKMFDVTYPANDLKRRDQLMTFLGMQPTSIDYDLTITEKPEVRTDLPDVFDVESLTLEETFTIPKVVNVNLDTHCLGLLAVGAAEGLCCRKDGKVEGILVYSKINEKTFATEGFFYNDCTYGNALLTTYFRIAYLKGATVRLTFPYTAPPSMGGVEVEPLTGHFIF</sequence>
<accession>A0A635R851</accession>
<comment type="caution">
    <text evidence="1">The sequence shown here is derived from an EMBL/GenBank/DDBJ whole genome shotgun (WGS) entry which is preliminary data.</text>
</comment>
<reference evidence="1" key="1">
    <citation type="submission" date="2018-07" db="EMBL/GenBank/DDBJ databases">
        <authorList>
            <person name="Ashton P.M."/>
            <person name="Dallman T."/>
            <person name="Nair S."/>
            <person name="De Pinna E."/>
            <person name="Peters T."/>
            <person name="Grant K."/>
        </authorList>
    </citation>
    <scope>NUCLEOTIDE SEQUENCE</scope>
    <source>
        <strain evidence="1">368335</strain>
    </source>
</reference>
<dbReference type="EMBL" id="AAMIYH010000015">
    <property type="protein sequence ID" value="EDH8302965.1"/>
    <property type="molecule type" value="Genomic_DNA"/>
</dbReference>
<protein>
    <submittedName>
        <fullName evidence="1">Uncharacterized protein</fullName>
    </submittedName>
</protein>